<dbReference type="Gene3D" id="1.10.10.60">
    <property type="entry name" value="Homeodomain-like"/>
    <property type="match status" value="1"/>
</dbReference>
<dbReference type="Pfam" id="PF12833">
    <property type="entry name" value="HTH_18"/>
    <property type="match status" value="1"/>
</dbReference>
<keyword evidence="6" id="KW-1185">Reference proteome</keyword>
<feature type="domain" description="HTH araC/xylS-type" evidence="4">
    <location>
        <begin position="1"/>
        <end position="81"/>
    </location>
</feature>
<keyword evidence="1" id="KW-0805">Transcription regulation</keyword>
<dbReference type="EMBL" id="JAASQJ010000005">
    <property type="protein sequence ID" value="NIJ55488.1"/>
    <property type="molecule type" value="Genomic_DNA"/>
</dbReference>
<reference evidence="5 6" key="1">
    <citation type="submission" date="2020-03" db="EMBL/GenBank/DDBJ databases">
        <title>Genomic Encyclopedia of Type Strains, Phase IV (KMG-IV): sequencing the most valuable type-strain genomes for metagenomic binning, comparative biology and taxonomic classification.</title>
        <authorList>
            <person name="Goeker M."/>
        </authorList>
    </citation>
    <scope>NUCLEOTIDE SEQUENCE [LARGE SCALE GENOMIC DNA]</scope>
    <source>
        <strain evidence="5 6">DSM 102865</strain>
    </source>
</reference>
<evidence type="ECO:0000313" key="5">
    <source>
        <dbReference type="EMBL" id="NIJ55488.1"/>
    </source>
</evidence>
<evidence type="ECO:0000256" key="1">
    <source>
        <dbReference type="ARBA" id="ARBA00023015"/>
    </source>
</evidence>
<dbReference type="Proteomes" id="UP001179181">
    <property type="component" value="Unassembled WGS sequence"/>
</dbReference>
<evidence type="ECO:0000256" key="2">
    <source>
        <dbReference type="ARBA" id="ARBA00023125"/>
    </source>
</evidence>
<sequence>MLAEKLGMSASYLSDMLRSLTGENAQHHIQEKLVEKAKERLSTSNLSVSEIAYELGFEYPQSFSRLFETKTSLSTLAFRQSFCLGYKTPPQYWGWWIIS</sequence>
<dbReference type="PROSITE" id="PS01124">
    <property type="entry name" value="HTH_ARAC_FAMILY_2"/>
    <property type="match status" value="1"/>
</dbReference>
<accession>A0ABX0UR68</accession>
<protein>
    <submittedName>
        <fullName evidence="5">AraC-like DNA-binding protein</fullName>
    </submittedName>
</protein>
<comment type="caution">
    <text evidence="5">The sequence shown here is derived from an EMBL/GenBank/DDBJ whole genome shotgun (WGS) entry which is preliminary data.</text>
</comment>
<organism evidence="5 6">
    <name type="scientific">Dyadobacter arcticus</name>
    <dbReference type="NCBI Taxonomy" id="1078754"/>
    <lineage>
        <taxon>Bacteria</taxon>
        <taxon>Pseudomonadati</taxon>
        <taxon>Bacteroidota</taxon>
        <taxon>Cytophagia</taxon>
        <taxon>Cytophagales</taxon>
        <taxon>Spirosomataceae</taxon>
        <taxon>Dyadobacter</taxon>
    </lineage>
</organism>
<dbReference type="InterPro" id="IPR009057">
    <property type="entry name" value="Homeodomain-like_sf"/>
</dbReference>
<name>A0ABX0UR68_9BACT</name>
<evidence type="ECO:0000259" key="4">
    <source>
        <dbReference type="PROSITE" id="PS01124"/>
    </source>
</evidence>
<dbReference type="PANTHER" id="PTHR43280">
    <property type="entry name" value="ARAC-FAMILY TRANSCRIPTIONAL REGULATOR"/>
    <property type="match status" value="1"/>
</dbReference>
<dbReference type="InterPro" id="IPR018060">
    <property type="entry name" value="HTH_AraC"/>
</dbReference>
<dbReference type="PANTHER" id="PTHR43280:SF32">
    <property type="entry name" value="TRANSCRIPTIONAL REGULATORY PROTEIN"/>
    <property type="match status" value="1"/>
</dbReference>
<evidence type="ECO:0000256" key="3">
    <source>
        <dbReference type="ARBA" id="ARBA00023163"/>
    </source>
</evidence>
<proteinExistence type="predicted"/>
<keyword evidence="3" id="KW-0804">Transcription</keyword>
<dbReference type="SUPFAM" id="SSF46689">
    <property type="entry name" value="Homeodomain-like"/>
    <property type="match status" value="1"/>
</dbReference>
<evidence type="ECO:0000313" key="6">
    <source>
        <dbReference type="Proteomes" id="UP001179181"/>
    </source>
</evidence>
<gene>
    <name evidence="5" type="ORF">FHS68_004677</name>
</gene>
<keyword evidence="2" id="KW-0238">DNA-binding</keyword>
<dbReference type="SMART" id="SM00342">
    <property type="entry name" value="HTH_ARAC"/>
    <property type="match status" value="1"/>
</dbReference>